<dbReference type="OrthoDB" id="625722at2"/>
<dbReference type="SUPFAM" id="SSF56672">
    <property type="entry name" value="DNA/RNA polymerases"/>
    <property type="match status" value="1"/>
</dbReference>
<dbReference type="InterPro" id="IPR043128">
    <property type="entry name" value="Rev_trsase/Diguanyl_cyclase"/>
</dbReference>
<feature type="domain" description="UmuC" evidence="3">
    <location>
        <begin position="16"/>
        <end position="151"/>
    </location>
</feature>
<evidence type="ECO:0000256" key="1">
    <source>
        <dbReference type="ARBA" id="ARBA00010945"/>
    </source>
</evidence>
<organism evidence="4 5">
    <name type="scientific">Parapedobacter composti</name>
    <dbReference type="NCBI Taxonomy" id="623281"/>
    <lineage>
        <taxon>Bacteria</taxon>
        <taxon>Pseudomonadati</taxon>
        <taxon>Bacteroidota</taxon>
        <taxon>Sphingobacteriia</taxon>
        <taxon>Sphingobacteriales</taxon>
        <taxon>Sphingobacteriaceae</taxon>
        <taxon>Parapedobacter</taxon>
    </lineage>
</organism>
<name>A0A1I1HS28_9SPHI</name>
<accession>A0A1I1HS28</accession>
<evidence type="ECO:0000259" key="3">
    <source>
        <dbReference type="Pfam" id="PF00817"/>
    </source>
</evidence>
<dbReference type="Proteomes" id="UP000199577">
    <property type="component" value="Unassembled WGS sequence"/>
</dbReference>
<keyword evidence="2" id="KW-0227">DNA damage</keyword>
<dbReference type="EMBL" id="FOLL01000007">
    <property type="protein sequence ID" value="SFC26897.1"/>
    <property type="molecule type" value="Genomic_DNA"/>
</dbReference>
<evidence type="ECO:0000313" key="4">
    <source>
        <dbReference type="EMBL" id="SFC26897.1"/>
    </source>
</evidence>
<gene>
    <name evidence="4" type="ORF">SAMN05421747_10793</name>
</gene>
<dbReference type="PANTHER" id="PTHR35369:SF2">
    <property type="entry name" value="BLR3025 PROTEIN"/>
    <property type="match status" value="1"/>
</dbReference>
<dbReference type="Gene3D" id="3.30.70.270">
    <property type="match status" value="1"/>
</dbReference>
<dbReference type="PANTHER" id="PTHR35369">
    <property type="entry name" value="BLR3025 PROTEIN-RELATED"/>
    <property type="match status" value="1"/>
</dbReference>
<comment type="similarity">
    <text evidence="1">Belongs to the DNA polymerase type-Y family.</text>
</comment>
<evidence type="ECO:0000313" key="5">
    <source>
        <dbReference type="Proteomes" id="UP000199577"/>
    </source>
</evidence>
<reference evidence="4 5" key="1">
    <citation type="submission" date="2016-10" db="EMBL/GenBank/DDBJ databases">
        <authorList>
            <person name="de Groot N.N."/>
        </authorList>
    </citation>
    <scope>NUCLEOTIDE SEQUENCE [LARGE SCALE GENOMIC DNA]</scope>
    <source>
        <strain evidence="4 5">DSM 22900</strain>
    </source>
</reference>
<sequence>MEKRYASIVFRHLTADRLAIRYPGLRSVPFVLATPMHGRMVITAANALAAAEGVIQGMVVADAKVCLPKLVVMNEPPGLAQRLLRALGLWCIRYTPVVAVDPPDGLLLDISGCAHLWGGERSYLKEIVTRLRGKGYDTRMAIAGTIGTAWAVARFGKASPIIANGTEVEALRPLPPAALRLDPDTADRLIRLGLRSVGSFMDMPPAVLRRRFGGGLPARLRQALGQEAEYIAPLRPAPPYDERLPCLDPIRTAAGIELAIGRLLDTLCARLAGEGKGLRKAVLRCHRVDGKTVQVTINTSRPSASVPHLLRLFQLQLPRIEPALGIELFVLEAPTVEDTAPVQEALWAGNPGLEDTALAELLDRLKSRSGTRAIRRYLPAEHHWPERSIKEATTIAERPATAWTTDKPRPARLLATPEPVEVTAPIPDYPPMLFRYKGEVHLIAKADGPERIEREWWMESGEHRDYYCVEDQHGKRYWLFRSGHYREGEPQHWFLHGFFA</sequence>
<dbReference type="STRING" id="623281.SAMN05421747_10793"/>
<dbReference type="InterPro" id="IPR043502">
    <property type="entry name" value="DNA/RNA_pol_sf"/>
</dbReference>
<dbReference type="CDD" id="cd03468">
    <property type="entry name" value="PolY_like"/>
    <property type="match status" value="1"/>
</dbReference>
<dbReference type="GO" id="GO:0006281">
    <property type="term" value="P:DNA repair"/>
    <property type="evidence" value="ECO:0007669"/>
    <property type="project" value="InterPro"/>
</dbReference>
<protein>
    <submittedName>
        <fullName evidence="4">Protein ImuB</fullName>
    </submittedName>
</protein>
<proteinExistence type="inferred from homology"/>
<dbReference type="Gene3D" id="3.40.1170.60">
    <property type="match status" value="1"/>
</dbReference>
<dbReference type="Pfam" id="PF00817">
    <property type="entry name" value="IMS"/>
    <property type="match status" value="1"/>
</dbReference>
<keyword evidence="5" id="KW-1185">Reference proteome</keyword>
<dbReference type="InterPro" id="IPR050356">
    <property type="entry name" value="SulA_CellDiv_inhibitor"/>
</dbReference>
<dbReference type="AlphaFoldDB" id="A0A1I1HS28"/>
<dbReference type="RefSeq" id="WP_090973347.1">
    <property type="nucleotide sequence ID" value="NZ_FOLL01000007.1"/>
</dbReference>
<dbReference type="InterPro" id="IPR001126">
    <property type="entry name" value="UmuC"/>
</dbReference>
<evidence type="ECO:0000256" key="2">
    <source>
        <dbReference type="ARBA" id="ARBA00022763"/>
    </source>
</evidence>